<evidence type="ECO:0000256" key="1">
    <source>
        <dbReference type="ARBA" id="ARBA00001946"/>
    </source>
</evidence>
<sequence length="244" mass="27108">MKGVILAGGLGTRLYPLTKVTNKHLLPVFNKPMIFYPIETLVKAGITDIMVVTGGPHCGHFLSILKNGHELGIKHLEYAYQENEGGIADALSLAREFVEKDSVAVILGDNTSDADITKPVNDFKEGALIFLKEVPDPERFGIATLDPNDSSKIIKITEKPQVPDSNMAVTGVYIYDNQVFDFIDAIKPSGRGELEITDVNNRYVEKGQLSWCELEGYWWDAGTFDTLLEANNYWAKKDKGQQNK</sequence>
<evidence type="ECO:0000256" key="7">
    <source>
        <dbReference type="ARBA" id="ARBA00022842"/>
    </source>
</evidence>
<keyword evidence="4 10" id="KW-0808">Transferase</keyword>
<keyword evidence="7" id="KW-0460">Magnesium</keyword>
<dbReference type="InterPro" id="IPR005907">
    <property type="entry name" value="G1P_thy_trans_s"/>
</dbReference>
<evidence type="ECO:0000256" key="4">
    <source>
        <dbReference type="ARBA" id="ARBA00022679"/>
    </source>
</evidence>
<dbReference type="GO" id="GO:0008879">
    <property type="term" value="F:glucose-1-phosphate thymidylyltransferase activity"/>
    <property type="evidence" value="ECO:0007669"/>
    <property type="project" value="UniProtKB-EC"/>
</dbReference>
<organism evidence="10 11">
    <name type="scientific">Candidatus Daviesbacteria bacterium GW2011_GWC2_40_12</name>
    <dbReference type="NCBI Taxonomy" id="1618431"/>
    <lineage>
        <taxon>Bacteria</taxon>
        <taxon>Candidatus Daviesiibacteriota</taxon>
    </lineage>
</organism>
<gene>
    <name evidence="10" type="ORF">UT77_C0001G0048</name>
</gene>
<dbReference type="SUPFAM" id="SSF53448">
    <property type="entry name" value="Nucleotide-diphospho-sugar transferases"/>
    <property type="match status" value="1"/>
</dbReference>
<dbReference type="EC" id="2.7.7.24" evidence="3"/>
<comment type="cofactor">
    <cofactor evidence="1">
        <name>Mg(2+)</name>
        <dbReference type="ChEBI" id="CHEBI:18420"/>
    </cofactor>
</comment>
<dbReference type="PATRIC" id="fig|1618431.3.peg.48"/>
<comment type="catalytic activity">
    <reaction evidence="8">
        <text>dTTP + alpha-D-glucose 1-phosphate + H(+) = dTDP-alpha-D-glucose + diphosphate</text>
        <dbReference type="Rhea" id="RHEA:15225"/>
        <dbReference type="ChEBI" id="CHEBI:15378"/>
        <dbReference type="ChEBI" id="CHEBI:33019"/>
        <dbReference type="ChEBI" id="CHEBI:37568"/>
        <dbReference type="ChEBI" id="CHEBI:57477"/>
        <dbReference type="ChEBI" id="CHEBI:58601"/>
        <dbReference type="EC" id="2.7.7.24"/>
    </reaction>
</comment>
<dbReference type="EMBL" id="LBYB01000001">
    <property type="protein sequence ID" value="KKR42597.1"/>
    <property type="molecule type" value="Genomic_DNA"/>
</dbReference>
<comment type="similarity">
    <text evidence="2">Belongs to the glucose-1-phosphate thymidylyltransferase family.</text>
</comment>
<dbReference type="Pfam" id="PF00483">
    <property type="entry name" value="NTP_transferase"/>
    <property type="match status" value="1"/>
</dbReference>
<evidence type="ECO:0000256" key="6">
    <source>
        <dbReference type="ARBA" id="ARBA00022723"/>
    </source>
</evidence>
<reference evidence="10 11" key="1">
    <citation type="journal article" date="2015" name="Nature">
        <title>rRNA introns, odd ribosomes, and small enigmatic genomes across a large radiation of phyla.</title>
        <authorList>
            <person name="Brown C.T."/>
            <person name="Hug L.A."/>
            <person name="Thomas B.C."/>
            <person name="Sharon I."/>
            <person name="Castelle C.J."/>
            <person name="Singh A."/>
            <person name="Wilkins M.J."/>
            <person name="Williams K.H."/>
            <person name="Banfield J.F."/>
        </authorList>
    </citation>
    <scope>NUCLEOTIDE SEQUENCE [LARGE SCALE GENOMIC DNA]</scope>
</reference>
<evidence type="ECO:0000256" key="2">
    <source>
        <dbReference type="ARBA" id="ARBA00010480"/>
    </source>
</evidence>
<dbReference type="Proteomes" id="UP000034881">
    <property type="component" value="Unassembled WGS sequence"/>
</dbReference>
<dbReference type="Gene3D" id="3.90.550.10">
    <property type="entry name" value="Spore Coat Polysaccharide Biosynthesis Protein SpsA, Chain A"/>
    <property type="match status" value="1"/>
</dbReference>
<dbReference type="PANTHER" id="PTHR43532:SF1">
    <property type="entry name" value="GLUCOSE-1-PHOSPHATE THYMIDYLYLTRANSFERASE 1"/>
    <property type="match status" value="1"/>
</dbReference>
<protein>
    <recommendedName>
        <fullName evidence="3">glucose-1-phosphate thymidylyltransferase</fullName>
        <ecNumber evidence="3">2.7.7.24</ecNumber>
    </recommendedName>
</protein>
<dbReference type="InterPro" id="IPR029044">
    <property type="entry name" value="Nucleotide-diphossugar_trans"/>
</dbReference>
<evidence type="ECO:0000256" key="5">
    <source>
        <dbReference type="ARBA" id="ARBA00022695"/>
    </source>
</evidence>
<evidence type="ECO:0000256" key="8">
    <source>
        <dbReference type="ARBA" id="ARBA00049336"/>
    </source>
</evidence>
<keyword evidence="6" id="KW-0479">Metal-binding</keyword>
<dbReference type="GO" id="GO:0046872">
    <property type="term" value="F:metal ion binding"/>
    <property type="evidence" value="ECO:0007669"/>
    <property type="project" value="UniProtKB-KW"/>
</dbReference>
<keyword evidence="5" id="KW-0548">Nucleotidyltransferase</keyword>
<dbReference type="PANTHER" id="PTHR43532">
    <property type="entry name" value="GLUCOSE-1-PHOSPHATE THYMIDYLYLTRANSFERASE"/>
    <property type="match status" value="1"/>
</dbReference>
<name>A0A0G0TXB4_9BACT</name>
<evidence type="ECO:0000259" key="9">
    <source>
        <dbReference type="Pfam" id="PF00483"/>
    </source>
</evidence>
<comment type="caution">
    <text evidence="10">The sequence shown here is derived from an EMBL/GenBank/DDBJ whole genome shotgun (WGS) entry which is preliminary data.</text>
</comment>
<proteinExistence type="inferred from homology"/>
<accession>A0A0G0TXB4</accession>
<dbReference type="AlphaFoldDB" id="A0A0G0TXB4"/>
<evidence type="ECO:0000256" key="3">
    <source>
        <dbReference type="ARBA" id="ARBA00012461"/>
    </source>
</evidence>
<dbReference type="InterPro" id="IPR005835">
    <property type="entry name" value="NTP_transferase_dom"/>
</dbReference>
<evidence type="ECO:0000313" key="10">
    <source>
        <dbReference type="EMBL" id="KKR42597.1"/>
    </source>
</evidence>
<evidence type="ECO:0000313" key="11">
    <source>
        <dbReference type="Proteomes" id="UP000034881"/>
    </source>
</evidence>
<feature type="domain" description="Nucleotidyl transferase" evidence="9">
    <location>
        <begin position="2"/>
        <end position="234"/>
    </location>
</feature>